<proteinExistence type="predicted"/>
<protein>
    <submittedName>
        <fullName evidence="1">Uncharacterized protein</fullName>
    </submittedName>
</protein>
<sequence length="98" mass="11672">MDIRRVEFGKKDRESLKRGDKLRRKRVLNVSIDDLKKEVSETSYEKIDYRSSRCCILGCGRLKHRRWIGGLKQTEGLVEKKDEDSKGMELETWRNKEQ</sequence>
<evidence type="ECO:0000313" key="2">
    <source>
        <dbReference type="Proteomes" id="UP000439903"/>
    </source>
</evidence>
<dbReference type="EMBL" id="WTPW01000078">
    <property type="protein sequence ID" value="KAF0551141.1"/>
    <property type="molecule type" value="Genomic_DNA"/>
</dbReference>
<dbReference type="Proteomes" id="UP000439903">
    <property type="component" value="Unassembled WGS sequence"/>
</dbReference>
<name>A0A8H4B0W7_GIGMA</name>
<reference evidence="1 2" key="1">
    <citation type="journal article" date="2019" name="Environ. Microbiol.">
        <title>At the nexus of three kingdoms: the genome of the mycorrhizal fungus Gigaspora margarita provides insights into plant, endobacterial and fungal interactions.</title>
        <authorList>
            <person name="Venice F."/>
            <person name="Ghignone S."/>
            <person name="Salvioli di Fossalunga A."/>
            <person name="Amselem J."/>
            <person name="Novero M."/>
            <person name="Xianan X."/>
            <person name="Sedzielewska Toro K."/>
            <person name="Morin E."/>
            <person name="Lipzen A."/>
            <person name="Grigoriev I.V."/>
            <person name="Henrissat B."/>
            <person name="Martin F.M."/>
            <person name="Bonfante P."/>
        </authorList>
    </citation>
    <scope>NUCLEOTIDE SEQUENCE [LARGE SCALE GENOMIC DNA]</scope>
    <source>
        <strain evidence="1 2">BEG34</strain>
    </source>
</reference>
<gene>
    <name evidence="1" type="ORF">F8M41_023560</name>
</gene>
<evidence type="ECO:0000313" key="1">
    <source>
        <dbReference type="EMBL" id="KAF0551141.1"/>
    </source>
</evidence>
<dbReference type="AlphaFoldDB" id="A0A8H4B0W7"/>
<comment type="caution">
    <text evidence="1">The sequence shown here is derived from an EMBL/GenBank/DDBJ whole genome shotgun (WGS) entry which is preliminary data.</text>
</comment>
<accession>A0A8H4B0W7</accession>
<organism evidence="1 2">
    <name type="scientific">Gigaspora margarita</name>
    <dbReference type="NCBI Taxonomy" id="4874"/>
    <lineage>
        <taxon>Eukaryota</taxon>
        <taxon>Fungi</taxon>
        <taxon>Fungi incertae sedis</taxon>
        <taxon>Mucoromycota</taxon>
        <taxon>Glomeromycotina</taxon>
        <taxon>Glomeromycetes</taxon>
        <taxon>Diversisporales</taxon>
        <taxon>Gigasporaceae</taxon>
        <taxon>Gigaspora</taxon>
    </lineage>
</organism>
<keyword evidence="2" id="KW-1185">Reference proteome</keyword>